<dbReference type="Gene3D" id="3.30.230.10">
    <property type="match status" value="1"/>
</dbReference>
<protein>
    <recommendedName>
        <fullName evidence="3">Galactokinase N-terminal domain-containing protein</fullName>
    </recommendedName>
</protein>
<dbReference type="InterPro" id="IPR014721">
    <property type="entry name" value="Ribsml_uS5_D2-typ_fold_subgr"/>
</dbReference>
<reference evidence="4 5" key="1">
    <citation type="submission" date="2014-10" db="EMBL/GenBank/DDBJ databases">
        <title>Draft genome of the hookworm Ancylostoma caninum.</title>
        <authorList>
            <person name="Mitreva M."/>
        </authorList>
    </citation>
    <scope>NUCLEOTIDE SEQUENCE [LARGE SCALE GENOMIC DNA]</scope>
    <source>
        <strain evidence="4 5">Baltimore</strain>
    </source>
</reference>
<dbReference type="SUPFAM" id="SSF54211">
    <property type="entry name" value="Ribosomal protein S5 domain 2-like"/>
    <property type="match status" value="1"/>
</dbReference>
<dbReference type="InterPro" id="IPR019539">
    <property type="entry name" value="GalKase_N"/>
</dbReference>
<evidence type="ECO:0000256" key="1">
    <source>
        <dbReference type="ARBA" id="ARBA00022741"/>
    </source>
</evidence>
<keyword evidence="2" id="KW-0067">ATP-binding</keyword>
<evidence type="ECO:0000256" key="2">
    <source>
        <dbReference type="ARBA" id="ARBA00022840"/>
    </source>
</evidence>
<gene>
    <name evidence="4" type="ORF">ANCCAN_23997</name>
</gene>
<organism evidence="4 5">
    <name type="scientific">Ancylostoma caninum</name>
    <name type="common">Dog hookworm</name>
    <dbReference type="NCBI Taxonomy" id="29170"/>
    <lineage>
        <taxon>Eukaryota</taxon>
        <taxon>Metazoa</taxon>
        <taxon>Ecdysozoa</taxon>
        <taxon>Nematoda</taxon>
        <taxon>Chromadorea</taxon>
        <taxon>Rhabditida</taxon>
        <taxon>Rhabditina</taxon>
        <taxon>Rhabditomorpha</taxon>
        <taxon>Strongyloidea</taxon>
        <taxon>Ancylostomatidae</taxon>
        <taxon>Ancylostomatinae</taxon>
        <taxon>Ancylostoma</taxon>
    </lineage>
</organism>
<dbReference type="OrthoDB" id="187738at2759"/>
<dbReference type="STRING" id="29170.A0A368FDH0"/>
<dbReference type="Proteomes" id="UP000252519">
    <property type="component" value="Unassembled WGS sequence"/>
</dbReference>
<name>A0A368FDH0_ANCCA</name>
<evidence type="ECO:0000313" key="5">
    <source>
        <dbReference type="Proteomes" id="UP000252519"/>
    </source>
</evidence>
<evidence type="ECO:0000313" key="4">
    <source>
        <dbReference type="EMBL" id="RCN30231.1"/>
    </source>
</evidence>
<keyword evidence="1" id="KW-0547">Nucleotide-binding</keyword>
<proteinExistence type="predicted"/>
<dbReference type="GO" id="GO:0005975">
    <property type="term" value="P:carbohydrate metabolic process"/>
    <property type="evidence" value="ECO:0007669"/>
    <property type="project" value="UniProtKB-ARBA"/>
</dbReference>
<accession>A0A368FDH0</accession>
<evidence type="ECO:0000259" key="3">
    <source>
        <dbReference type="Pfam" id="PF10509"/>
    </source>
</evidence>
<dbReference type="EMBL" id="JOJR01001620">
    <property type="protein sequence ID" value="RCN30231.1"/>
    <property type="molecule type" value="Genomic_DNA"/>
</dbReference>
<sequence length="82" mass="9374">MFQATVPYTFRSILLLPIFENLFGHPPAVRTYCPGRIILMGDHLDYHDYGVITMTTHEGTQILAARNGRNEIRIVSKDPDEQ</sequence>
<dbReference type="GO" id="GO:0005524">
    <property type="term" value="F:ATP binding"/>
    <property type="evidence" value="ECO:0007669"/>
    <property type="project" value="UniProtKB-KW"/>
</dbReference>
<dbReference type="InterPro" id="IPR020568">
    <property type="entry name" value="Ribosomal_Su5_D2-typ_SF"/>
</dbReference>
<dbReference type="Pfam" id="PF10509">
    <property type="entry name" value="GalKase_gal_bdg"/>
    <property type="match status" value="1"/>
</dbReference>
<feature type="domain" description="Galactokinase N-terminal" evidence="3">
    <location>
        <begin position="19"/>
        <end position="65"/>
    </location>
</feature>
<dbReference type="AlphaFoldDB" id="A0A368FDH0"/>
<comment type="caution">
    <text evidence="4">The sequence shown here is derived from an EMBL/GenBank/DDBJ whole genome shotgun (WGS) entry which is preliminary data.</text>
</comment>
<keyword evidence="5" id="KW-1185">Reference proteome</keyword>